<dbReference type="AlphaFoldDB" id="A0A2G1XG76"/>
<comment type="caution">
    <text evidence="2">The sequence shown here is derived from an EMBL/GenBank/DDBJ whole genome shotgun (WGS) entry which is preliminary data.</text>
</comment>
<accession>A0A2G1XG76</accession>
<evidence type="ECO:0000313" key="3">
    <source>
        <dbReference type="Proteomes" id="UP000222531"/>
    </source>
</evidence>
<proteinExistence type="predicted"/>
<feature type="transmembrane region" description="Helical" evidence="1">
    <location>
        <begin position="127"/>
        <end position="149"/>
    </location>
</feature>
<reference evidence="2 3" key="1">
    <citation type="journal article" date="2017" name="Biochemistry">
        <title>Identification of the Biosynthetic Pathway for the Antibiotic Bicyclomycin.</title>
        <authorList>
            <person name="Patteson J."/>
            <person name="Cai W."/>
            <person name="Johnson R.A."/>
            <person name="Santa Maria K."/>
            <person name="Li B."/>
        </authorList>
    </citation>
    <scope>NUCLEOTIDE SEQUENCE [LARGE SCALE GENOMIC DNA]</scope>
    <source>
        <strain evidence="2 3">ATCC 21532</strain>
    </source>
</reference>
<dbReference type="Proteomes" id="UP000222531">
    <property type="component" value="Unassembled WGS sequence"/>
</dbReference>
<keyword evidence="1" id="KW-1133">Transmembrane helix</keyword>
<keyword evidence="1" id="KW-0472">Membrane</keyword>
<organism evidence="2 3">
    <name type="scientific">Streptomyces cinnamoneus</name>
    <name type="common">Streptoverticillium cinnamoneum</name>
    <dbReference type="NCBI Taxonomy" id="53446"/>
    <lineage>
        <taxon>Bacteria</taxon>
        <taxon>Bacillati</taxon>
        <taxon>Actinomycetota</taxon>
        <taxon>Actinomycetes</taxon>
        <taxon>Kitasatosporales</taxon>
        <taxon>Streptomycetaceae</taxon>
        <taxon>Streptomyces</taxon>
        <taxon>Streptomyces cinnamoneus group</taxon>
    </lineage>
</organism>
<gene>
    <name evidence="2" type="ORF">BLA24_21380</name>
</gene>
<feature type="transmembrane region" description="Helical" evidence="1">
    <location>
        <begin position="72"/>
        <end position="91"/>
    </location>
</feature>
<keyword evidence="3" id="KW-1185">Reference proteome</keyword>
<name>A0A2G1XG76_STRCJ</name>
<feature type="transmembrane region" description="Helical" evidence="1">
    <location>
        <begin position="45"/>
        <end position="66"/>
    </location>
</feature>
<evidence type="ECO:0000313" key="2">
    <source>
        <dbReference type="EMBL" id="PHQ50139.1"/>
    </source>
</evidence>
<evidence type="ECO:0000256" key="1">
    <source>
        <dbReference type="SAM" id="Phobius"/>
    </source>
</evidence>
<protein>
    <submittedName>
        <fullName evidence="2">Uncharacterized protein</fullName>
    </submittedName>
</protein>
<dbReference type="EMBL" id="NHZO01000151">
    <property type="protein sequence ID" value="PHQ50139.1"/>
    <property type="molecule type" value="Genomic_DNA"/>
</dbReference>
<sequence length="170" mass="18218">MASLTRQRFKEHPPHALPPRPLQFVGLTWVDRGPAYWLRRAGTTLFWFLAAAVTGAMAVAVIVTSIPDGTTVLAVALGVYALLCGGAACIVTRHIHTVDRFGTTGAGSREQAGLDGRRSVVARAATALTPVFMVLAIPLALGAVLPFFIRSFGRYSVGERYERRRAGLSA</sequence>
<keyword evidence="1" id="KW-0812">Transmembrane</keyword>